<dbReference type="InterPro" id="IPR018775">
    <property type="entry name" value="RlaP"/>
</dbReference>
<name>A0A517XTK5_9BACT</name>
<gene>
    <name evidence="1" type="ORF">ETAA1_27920</name>
</gene>
<proteinExistence type="predicted"/>
<dbReference type="KEGG" id="uli:ETAA1_27920"/>
<evidence type="ECO:0000313" key="2">
    <source>
        <dbReference type="Proteomes" id="UP000319576"/>
    </source>
</evidence>
<keyword evidence="2" id="KW-1185">Reference proteome</keyword>
<sequence>MADVVHNLDLPALGRWGTSRIPDALFLTVSGAHLYGFPSADSDIDLRGAFLAPLRRVVGLRRPVETVEPKGEFDGLETEAVAHEIGKYLRLLAKDNGYVLEQVFSPLVAHGADFLARLRPVAARCVTRGCHHHYRGFLQTQLRMLDKQNEVRAKTLLYAYRVVLTGIHLLETGEVQAHLPTLNERFGLDYIPELIRRKSAAEVGTLPGEDVTFHRAELARWEARLDAAHATGQLPDAAPADAVDEFLVNLRLGASQAEQT</sequence>
<dbReference type="PANTHER" id="PTHR34817:SF1">
    <property type="entry name" value="NUCLEOTIDYLTRANSFERASE"/>
    <property type="match status" value="1"/>
</dbReference>
<dbReference type="Pfam" id="PF10127">
    <property type="entry name" value="RlaP"/>
    <property type="match status" value="1"/>
</dbReference>
<keyword evidence="1" id="KW-0808">Transferase</keyword>
<dbReference type="EMBL" id="CP036273">
    <property type="protein sequence ID" value="QDU20831.1"/>
    <property type="molecule type" value="Genomic_DNA"/>
</dbReference>
<dbReference type="AlphaFoldDB" id="A0A517XTK5"/>
<dbReference type="PANTHER" id="PTHR34817">
    <property type="entry name" value="NUCLEOTIDYLTRANSFERASE"/>
    <property type="match status" value="1"/>
</dbReference>
<dbReference type="GO" id="GO:0016740">
    <property type="term" value="F:transferase activity"/>
    <property type="evidence" value="ECO:0007669"/>
    <property type="project" value="UniProtKB-KW"/>
</dbReference>
<protein>
    <submittedName>
        <fullName evidence="1">Putative nucleotidyltransferase</fullName>
    </submittedName>
</protein>
<dbReference type="RefSeq" id="WP_202920877.1">
    <property type="nucleotide sequence ID" value="NZ_CP036273.1"/>
</dbReference>
<organism evidence="1 2">
    <name type="scientific">Urbifossiella limnaea</name>
    <dbReference type="NCBI Taxonomy" id="2528023"/>
    <lineage>
        <taxon>Bacteria</taxon>
        <taxon>Pseudomonadati</taxon>
        <taxon>Planctomycetota</taxon>
        <taxon>Planctomycetia</taxon>
        <taxon>Gemmatales</taxon>
        <taxon>Gemmataceae</taxon>
        <taxon>Urbifossiella</taxon>
    </lineage>
</organism>
<reference evidence="1 2" key="1">
    <citation type="submission" date="2019-02" db="EMBL/GenBank/DDBJ databases">
        <title>Deep-cultivation of Planctomycetes and their phenomic and genomic characterization uncovers novel biology.</title>
        <authorList>
            <person name="Wiegand S."/>
            <person name="Jogler M."/>
            <person name="Boedeker C."/>
            <person name="Pinto D."/>
            <person name="Vollmers J."/>
            <person name="Rivas-Marin E."/>
            <person name="Kohn T."/>
            <person name="Peeters S.H."/>
            <person name="Heuer A."/>
            <person name="Rast P."/>
            <person name="Oberbeckmann S."/>
            <person name="Bunk B."/>
            <person name="Jeske O."/>
            <person name="Meyerdierks A."/>
            <person name="Storesund J.E."/>
            <person name="Kallscheuer N."/>
            <person name="Luecker S."/>
            <person name="Lage O.M."/>
            <person name="Pohl T."/>
            <person name="Merkel B.J."/>
            <person name="Hornburger P."/>
            <person name="Mueller R.-W."/>
            <person name="Bruemmer F."/>
            <person name="Labrenz M."/>
            <person name="Spormann A.M."/>
            <person name="Op den Camp H."/>
            <person name="Overmann J."/>
            <person name="Amann R."/>
            <person name="Jetten M.S.M."/>
            <person name="Mascher T."/>
            <person name="Medema M.H."/>
            <person name="Devos D.P."/>
            <person name="Kaster A.-K."/>
            <person name="Ovreas L."/>
            <person name="Rohde M."/>
            <person name="Galperin M.Y."/>
            <person name="Jogler C."/>
        </authorList>
    </citation>
    <scope>NUCLEOTIDE SEQUENCE [LARGE SCALE GENOMIC DNA]</scope>
    <source>
        <strain evidence="1 2">ETA_A1</strain>
    </source>
</reference>
<accession>A0A517XTK5</accession>
<evidence type="ECO:0000313" key="1">
    <source>
        <dbReference type="EMBL" id="QDU20831.1"/>
    </source>
</evidence>
<dbReference type="Proteomes" id="UP000319576">
    <property type="component" value="Chromosome"/>
</dbReference>